<dbReference type="NCBIfam" id="NF033540">
    <property type="entry name" value="transpos_IS701"/>
    <property type="match status" value="1"/>
</dbReference>
<dbReference type="KEGG" id="gur:Gura_2785"/>
<dbReference type="EMBL" id="CP000698">
    <property type="protein sequence ID" value="ABQ25780.1"/>
    <property type="molecule type" value="Genomic_DNA"/>
</dbReference>
<reference evidence="5 8" key="1">
    <citation type="submission" date="2007-05" db="EMBL/GenBank/DDBJ databases">
        <title>Complete sequence of Geobacter uraniireducens Rf4.</title>
        <authorList>
            <consortium name="US DOE Joint Genome Institute"/>
            <person name="Copeland A."/>
            <person name="Lucas S."/>
            <person name="Lapidus A."/>
            <person name="Barry K."/>
            <person name="Detter J.C."/>
            <person name="Glavina del Rio T."/>
            <person name="Hammon N."/>
            <person name="Israni S."/>
            <person name="Dalin E."/>
            <person name="Tice H."/>
            <person name="Pitluck S."/>
            <person name="Chertkov O."/>
            <person name="Brettin T."/>
            <person name="Bruce D."/>
            <person name="Han C."/>
            <person name="Schmutz J."/>
            <person name="Larimer F."/>
            <person name="Land M."/>
            <person name="Hauser L."/>
            <person name="Kyrpides N."/>
            <person name="Mikhailova N."/>
            <person name="Shelobolina E."/>
            <person name="Aklujkar M."/>
            <person name="Lovley D."/>
            <person name="Richardson P."/>
        </authorList>
    </citation>
    <scope>NUCLEOTIDE SEQUENCE [LARGE SCALE GENOMIC DNA]</scope>
    <source>
        <strain evidence="8">ATCC BAA-1134 / JCM 13001 / Rf4</strain>
        <strain evidence="5 8">Rf4</strain>
    </source>
</reference>
<evidence type="ECO:0000313" key="5">
    <source>
        <dbReference type="EMBL" id="ABQ26959.1"/>
    </source>
</evidence>
<dbReference type="OrthoDB" id="6139076at2"/>
<dbReference type="KEGG" id="gur:Gura_4146"/>
<evidence type="ECO:0000259" key="1">
    <source>
        <dbReference type="Pfam" id="PF13546"/>
    </source>
</evidence>
<name>A5G591_GEOUR</name>
<dbReference type="STRING" id="351605.Gura_0887"/>
<evidence type="ECO:0000313" key="6">
    <source>
        <dbReference type="EMBL" id="ABQ27782.1"/>
    </source>
</evidence>
<keyword evidence="8" id="KW-1185">Reference proteome</keyword>
<evidence type="ECO:0000313" key="4">
    <source>
        <dbReference type="EMBL" id="ABQ25863.1"/>
    </source>
</evidence>
<dbReference type="PANTHER" id="PTHR33627">
    <property type="entry name" value="TRANSPOSASE"/>
    <property type="match status" value="1"/>
</dbReference>
<dbReference type="SUPFAM" id="SSF53098">
    <property type="entry name" value="Ribonuclease H-like"/>
    <property type="match status" value="1"/>
</dbReference>
<feature type="domain" description="Transposase IS701-like DDE" evidence="1">
    <location>
        <begin position="16"/>
        <end position="288"/>
    </location>
</feature>
<dbReference type="InterPro" id="IPR039365">
    <property type="entry name" value="IS701-like"/>
</dbReference>
<evidence type="ECO:0000313" key="3">
    <source>
        <dbReference type="EMBL" id="ABQ25780.1"/>
    </source>
</evidence>
<dbReference type="EMBL" id="CP000698">
    <property type="protein sequence ID" value="ABQ25863.1"/>
    <property type="molecule type" value="Genomic_DNA"/>
</dbReference>
<dbReference type="KEGG" id="gur:Gura_1668"/>
<accession>A5G591</accession>
<evidence type="ECO:0000313" key="2">
    <source>
        <dbReference type="EMBL" id="ABQ25093.1"/>
    </source>
</evidence>
<dbReference type="KEGG" id="gur:Gura_1584"/>
<dbReference type="RefSeq" id="WP_011937817.1">
    <property type="nucleotide sequence ID" value="NC_009483.1"/>
</dbReference>
<dbReference type="HOGENOM" id="CLU_033141_3_0_7"/>
<dbReference type="Pfam" id="PF13546">
    <property type="entry name" value="DDE_5"/>
    <property type="match status" value="1"/>
</dbReference>
<dbReference type="EMBL" id="CP000698">
    <property type="protein sequence ID" value="ABQ27782.1"/>
    <property type="molecule type" value="Genomic_DNA"/>
</dbReference>
<sequence length="428" mass="49590">MTTEIVFPGIEEYMAPYYGYFHRSESRELAECYLAGLLMDGERKSVEPMSEKVNASERSMQRLLSTAKWDDQLVAEQFRRSMLDVTSDPQGILVLDDTGFPKKGYDSVCVARQYCGASGKTDNCQIGVSMTYVGRDVAWPYAMELFVPESWDQQNDDCTAKRKKAHMPESVHHKSKWRMALDFVDLARKDNVPHRAVLADSWYGNIPEFRKELESRSENYILGAYSNTPVFLEEPVFEIAPVKEHKRGRPRTRPKVVSTNPEPVKLSVLGESIADDAWQRLELRLNSKDKPLVAEAVSMRVWPAHGWRQGNHHEQVWLLIERRPLNLGGYELRYFFSNMPQHLATIDLARLYHERYWIEHGYQQLKEELGLDHHEGRSWSGWHRHVLLTSLAYGYLTLLRLQQKKQKSATARSNWIQKKSTLANDALF</sequence>
<evidence type="ECO:0000313" key="8">
    <source>
        <dbReference type="Proteomes" id="UP000006695"/>
    </source>
</evidence>
<organism evidence="5 8">
    <name type="scientific">Geotalea uraniireducens (strain Rf4)</name>
    <name type="common">Geobacter uraniireducens</name>
    <dbReference type="NCBI Taxonomy" id="351605"/>
    <lineage>
        <taxon>Bacteria</taxon>
        <taxon>Pseudomonadati</taxon>
        <taxon>Thermodesulfobacteriota</taxon>
        <taxon>Desulfuromonadia</taxon>
        <taxon>Geobacterales</taxon>
        <taxon>Geobacteraceae</taxon>
        <taxon>Geotalea</taxon>
    </lineage>
</organism>
<evidence type="ECO:0000313" key="7">
    <source>
        <dbReference type="EMBL" id="ABQ28289.1"/>
    </source>
</evidence>
<dbReference type="PANTHER" id="PTHR33627:SF1">
    <property type="entry name" value="TRANSPOSASE"/>
    <property type="match status" value="1"/>
</dbReference>
<gene>
    <name evidence="2" type="ordered locus">Gura_0887</name>
    <name evidence="3" type="ordered locus">Gura_1584</name>
    <name evidence="4" type="ordered locus">Gura_1668</name>
    <name evidence="5" type="ordered locus">Gura_2785</name>
    <name evidence="6" type="ordered locus">Gura_3628</name>
    <name evidence="7" type="ordered locus">Gura_4146</name>
</gene>
<protein>
    <submittedName>
        <fullName evidence="5">FOG: Transposase-like protein</fullName>
    </submittedName>
    <submittedName>
        <fullName evidence="7">Transposase, IS4 family</fullName>
    </submittedName>
</protein>
<dbReference type="Proteomes" id="UP000006695">
    <property type="component" value="Chromosome"/>
</dbReference>
<dbReference type="InterPro" id="IPR012337">
    <property type="entry name" value="RNaseH-like_sf"/>
</dbReference>
<dbReference type="KEGG" id="gur:Gura_3628"/>
<proteinExistence type="predicted"/>
<dbReference type="InterPro" id="IPR038721">
    <property type="entry name" value="IS701-like_DDE_dom"/>
</dbReference>
<dbReference type="EMBL" id="CP000698">
    <property type="protein sequence ID" value="ABQ28289.1"/>
    <property type="molecule type" value="Genomic_DNA"/>
</dbReference>
<dbReference type="EMBL" id="CP000698">
    <property type="protein sequence ID" value="ABQ26959.1"/>
    <property type="molecule type" value="Genomic_DNA"/>
</dbReference>
<dbReference type="EMBL" id="CP000698">
    <property type="protein sequence ID" value="ABQ25093.1"/>
    <property type="molecule type" value="Genomic_DNA"/>
</dbReference>
<dbReference type="AlphaFoldDB" id="A5G591"/>
<dbReference type="KEGG" id="gur:Gura_0887"/>